<dbReference type="PRINTS" id="PR00469">
    <property type="entry name" value="PNDRDTASEII"/>
</dbReference>
<dbReference type="InterPro" id="IPR023753">
    <property type="entry name" value="FAD/NAD-binding_dom"/>
</dbReference>
<organism evidence="4 5">
    <name type="scientific">Roseateles agri</name>
    <dbReference type="NCBI Taxonomy" id="3098619"/>
    <lineage>
        <taxon>Bacteria</taxon>
        <taxon>Pseudomonadati</taxon>
        <taxon>Pseudomonadota</taxon>
        <taxon>Betaproteobacteria</taxon>
        <taxon>Burkholderiales</taxon>
        <taxon>Sphaerotilaceae</taxon>
        <taxon>Roseateles</taxon>
    </lineage>
</organism>
<keyword evidence="1" id="KW-0285">Flavoprotein</keyword>
<dbReference type="SUPFAM" id="SSF51905">
    <property type="entry name" value="FAD/NAD(P)-binding domain"/>
    <property type="match status" value="1"/>
</dbReference>
<dbReference type="SUPFAM" id="SSF51206">
    <property type="entry name" value="cAMP-binding domain-like"/>
    <property type="match status" value="1"/>
</dbReference>
<dbReference type="InterPro" id="IPR014710">
    <property type="entry name" value="RmlC-like_jellyroll"/>
</dbReference>
<dbReference type="Gene3D" id="3.50.50.60">
    <property type="entry name" value="FAD/NAD(P)-binding domain"/>
    <property type="match status" value="2"/>
</dbReference>
<name>A0ABU5DRV1_9BURK</name>
<dbReference type="PRINTS" id="PR00368">
    <property type="entry name" value="FADPNR"/>
</dbReference>
<keyword evidence="5" id="KW-1185">Reference proteome</keyword>
<feature type="domain" description="Cyclic nucleotide-binding" evidence="3">
    <location>
        <begin position="16"/>
        <end position="136"/>
    </location>
</feature>
<dbReference type="Proteomes" id="UP001285263">
    <property type="component" value="Unassembled WGS sequence"/>
</dbReference>
<keyword evidence="2" id="KW-0560">Oxidoreductase</keyword>
<dbReference type="InterPro" id="IPR050097">
    <property type="entry name" value="Ferredoxin-NADP_redctase_2"/>
</dbReference>
<accession>A0ABU5DRV1</accession>
<dbReference type="InterPro" id="IPR036188">
    <property type="entry name" value="FAD/NAD-bd_sf"/>
</dbReference>
<dbReference type="CDD" id="cd00038">
    <property type="entry name" value="CAP_ED"/>
    <property type="match status" value="1"/>
</dbReference>
<gene>
    <name evidence="4" type="ORF">SNE35_31410</name>
</gene>
<evidence type="ECO:0000256" key="2">
    <source>
        <dbReference type="ARBA" id="ARBA00023002"/>
    </source>
</evidence>
<reference evidence="4 5" key="1">
    <citation type="submission" date="2023-11" db="EMBL/GenBank/DDBJ databases">
        <title>Paucibacter sp. nov., isolated from fresh soil in Korea.</title>
        <authorList>
            <person name="Le N.T.T."/>
        </authorList>
    </citation>
    <scope>NUCLEOTIDE SEQUENCE [LARGE SCALE GENOMIC DNA]</scope>
    <source>
        <strain evidence="4 5">R3-3</strain>
    </source>
</reference>
<dbReference type="InterPro" id="IPR000595">
    <property type="entry name" value="cNMP-bd_dom"/>
</dbReference>
<evidence type="ECO:0000256" key="1">
    <source>
        <dbReference type="ARBA" id="ARBA00022630"/>
    </source>
</evidence>
<dbReference type="Gene3D" id="2.60.120.10">
    <property type="entry name" value="Jelly Rolls"/>
    <property type="match status" value="1"/>
</dbReference>
<comment type="caution">
    <text evidence="4">The sequence shown here is derived from an EMBL/GenBank/DDBJ whole genome shotgun (WGS) entry which is preliminary data.</text>
</comment>
<evidence type="ECO:0000313" key="4">
    <source>
        <dbReference type="EMBL" id="MDY0749047.1"/>
    </source>
</evidence>
<dbReference type="Pfam" id="PF07992">
    <property type="entry name" value="Pyr_redox_2"/>
    <property type="match status" value="1"/>
</dbReference>
<evidence type="ECO:0000259" key="3">
    <source>
        <dbReference type="PROSITE" id="PS50042"/>
    </source>
</evidence>
<dbReference type="InterPro" id="IPR018490">
    <property type="entry name" value="cNMP-bd_dom_sf"/>
</dbReference>
<dbReference type="PANTHER" id="PTHR48105">
    <property type="entry name" value="THIOREDOXIN REDUCTASE 1-RELATED-RELATED"/>
    <property type="match status" value="1"/>
</dbReference>
<dbReference type="RefSeq" id="WP_320427014.1">
    <property type="nucleotide sequence ID" value="NZ_JAXCLA010000013.1"/>
</dbReference>
<dbReference type="EMBL" id="JAXCLA010000013">
    <property type="protein sequence ID" value="MDY0749047.1"/>
    <property type="molecule type" value="Genomic_DNA"/>
</dbReference>
<proteinExistence type="predicted"/>
<evidence type="ECO:0000313" key="5">
    <source>
        <dbReference type="Proteomes" id="UP001285263"/>
    </source>
</evidence>
<sequence length="558" mass="58988">MNEPDSAEEIVRYRQMFPVLTVREMSRVAHYGTPLWHRADELVVRAGHPTRGVHVIRSGRVVVEQRDGLGLVTPIVTMEVGNFLGEVGQLSGGPAMVDARADGPVQTLVLDAPRLRALIVAEAELGERLMRALVLRRAGLIDSGQSGVVLIGGASAAMHRLQNFLRRNAQPYHQVDVAQNERASDLVERHLVGSGDVLAVCPNGFVQVNPGNEELAQALGMAGDADCSEVFDIAIVGAGPAGLSCAVYAASEGLRVVVAECRAFGGQAGASMRIENYFGFPAGITGQALVEQACAQARKFGARVMIPSEVVSLDCESLGAEGLFGLHLRDGRQLCARAVIVASGARYRRPTIADLERFEGRGVWFWASALEAQLCRGGDVVIVGGGNSAGQAAVFLSQHARRVHMLVRGAGLGTSMSSYLIERIGAADNIELHPFSELSALEGDPADGLRAVCWRDSRSQTDQRHELGHVFLFIGADPETAWLKSCQIEMDGHGFVLTGAAAGAASPSRAGLETSRRGVFAIGDVRAGSVKRVGGAIGEGAAVVAQIHAYLAACLELA</sequence>
<dbReference type="Pfam" id="PF00027">
    <property type="entry name" value="cNMP_binding"/>
    <property type="match status" value="1"/>
</dbReference>
<protein>
    <submittedName>
        <fullName evidence="4">FAD-dependent oxidoreductase</fullName>
    </submittedName>
</protein>
<dbReference type="PROSITE" id="PS50042">
    <property type="entry name" value="CNMP_BINDING_3"/>
    <property type="match status" value="1"/>
</dbReference>
<dbReference type="SMART" id="SM00100">
    <property type="entry name" value="cNMP"/>
    <property type="match status" value="1"/>
</dbReference>